<comment type="caution">
    <text evidence="6">The sequence shown here is derived from an EMBL/GenBank/DDBJ whole genome shotgun (WGS) entry which is preliminary data.</text>
</comment>
<comment type="subcellular location">
    <subcellularLocation>
        <location evidence="4">Cytoplasm</location>
    </subcellularLocation>
</comment>
<dbReference type="GO" id="GO:0004140">
    <property type="term" value="F:dephospho-CoA kinase activity"/>
    <property type="evidence" value="ECO:0007669"/>
    <property type="project" value="UniProtKB-UniRule"/>
</dbReference>
<dbReference type="PROSITE" id="PS51219">
    <property type="entry name" value="DPCK"/>
    <property type="match status" value="1"/>
</dbReference>
<protein>
    <recommendedName>
        <fullName evidence="4 5">Dephospho-CoA kinase</fullName>
        <ecNumber evidence="4 5">2.7.1.24</ecNumber>
    </recommendedName>
    <alternativeName>
        <fullName evidence="4">Dephosphocoenzyme A kinase</fullName>
    </alternativeName>
</protein>
<keyword evidence="4" id="KW-0963">Cytoplasm</keyword>
<dbReference type="AlphaFoldDB" id="A0A6A0B998"/>
<dbReference type="GO" id="GO:0005524">
    <property type="term" value="F:ATP binding"/>
    <property type="evidence" value="ECO:0007669"/>
    <property type="project" value="UniProtKB-UniRule"/>
</dbReference>
<dbReference type="GO" id="GO:0005737">
    <property type="term" value="C:cytoplasm"/>
    <property type="evidence" value="ECO:0007669"/>
    <property type="project" value="UniProtKB-SubCell"/>
</dbReference>
<proteinExistence type="inferred from homology"/>
<keyword evidence="4" id="KW-0173">Coenzyme A biosynthesis</keyword>
<evidence type="ECO:0000256" key="1">
    <source>
        <dbReference type="ARBA" id="ARBA00022741"/>
    </source>
</evidence>
<dbReference type="GO" id="GO:0015937">
    <property type="term" value="P:coenzyme A biosynthetic process"/>
    <property type="evidence" value="ECO:0007669"/>
    <property type="project" value="UniProtKB-UniRule"/>
</dbReference>
<name>A0A6A0B998_9LACT</name>
<dbReference type="RefSeq" id="WP_172357417.1">
    <property type="nucleotide sequence ID" value="NZ_BLLH01000010.1"/>
</dbReference>
<dbReference type="Gene3D" id="3.40.50.300">
    <property type="entry name" value="P-loop containing nucleotide triphosphate hydrolases"/>
    <property type="match status" value="1"/>
</dbReference>
<accession>A0A6A0B998</accession>
<keyword evidence="3 4" id="KW-0067">ATP-binding</keyword>
<evidence type="ECO:0000256" key="2">
    <source>
        <dbReference type="ARBA" id="ARBA00022777"/>
    </source>
</evidence>
<evidence type="ECO:0000313" key="7">
    <source>
        <dbReference type="Proteomes" id="UP000475928"/>
    </source>
</evidence>
<dbReference type="PANTHER" id="PTHR10695:SF46">
    <property type="entry name" value="BIFUNCTIONAL COENZYME A SYNTHASE-RELATED"/>
    <property type="match status" value="1"/>
</dbReference>
<evidence type="ECO:0000313" key="6">
    <source>
        <dbReference type="EMBL" id="GFH41193.1"/>
    </source>
</evidence>
<dbReference type="HAMAP" id="MF_00376">
    <property type="entry name" value="Dephospho_CoA_kinase"/>
    <property type="match status" value="1"/>
</dbReference>
<dbReference type="InterPro" id="IPR027417">
    <property type="entry name" value="P-loop_NTPase"/>
</dbReference>
<comment type="catalytic activity">
    <reaction evidence="4">
        <text>3'-dephospho-CoA + ATP = ADP + CoA + H(+)</text>
        <dbReference type="Rhea" id="RHEA:18245"/>
        <dbReference type="ChEBI" id="CHEBI:15378"/>
        <dbReference type="ChEBI" id="CHEBI:30616"/>
        <dbReference type="ChEBI" id="CHEBI:57287"/>
        <dbReference type="ChEBI" id="CHEBI:57328"/>
        <dbReference type="ChEBI" id="CHEBI:456216"/>
        <dbReference type="EC" id="2.7.1.24"/>
    </reaction>
</comment>
<organism evidence="6 7">
    <name type="scientific">Pseudolactococcus insecticola</name>
    <dbReference type="NCBI Taxonomy" id="2709158"/>
    <lineage>
        <taxon>Bacteria</taxon>
        <taxon>Bacillati</taxon>
        <taxon>Bacillota</taxon>
        <taxon>Bacilli</taxon>
        <taxon>Lactobacillales</taxon>
        <taxon>Streptococcaceae</taxon>
        <taxon>Pseudolactococcus</taxon>
    </lineage>
</organism>
<keyword evidence="7" id="KW-1185">Reference proteome</keyword>
<keyword evidence="4" id="KW-0808">Transferase</keyword>
<dbReference type="PANTHER" id="PTHR10695">
    <property type="entry name" value="DEPHOSPHO-COA KINASE-RELATED"/>
    <property type="match status" value="1"/>
</dbReference>
<keyword evidence="1 4" id="KW-0547">Nucleotide-binding</keyword>
<gene>
    <name evidence="4 6" type="primary">coaE</name>
    <name evidence="6" type="ORF">Hs20B_15910</name>
</gene>
<dbReference type="NCBIfam" id="TIGR00152">
    <property type="entry name" value="dephospho-CoA kinase"/>
    <property type="match status" value="1"/>
</dbReference>
<dbReference type="InterPro" id="IPR001977">
    <property type="entry name" value="Depp_CoAkinase"/>
</dbReference>
<comment type="function">
    <text evidence="4">Catalyzes the phosphorylation of the 3'-hydroxyl group of dephosphocoenzyme A to form coenzyme A.</text>
</comment>
<dbReference type="SUPFAM" id="SSF52540">
    <property type="entry name" value="P-loop containing nucleoside triphosphate hydrolases"/>
    <property type="match status" value="1"/>
</dbReference>
<evidence type="ECO:0000256" key="3">
    <source>
        <dbReference type="ARBA" id="ARBA00022840"/>
    </source>
</evidence>
<dbReference type="EC" id="2.7.1.24" evidence="4 5"/>
<dbReference type="Pfam" id="PF01121">
    <property type="entry name" value="CoaE"/>
    <property type="match status" value="1"/>
</dbReference>
<feature type="binding site" evidence="4">
    <location>
        <begin position="12"/>
        <end position="17"/>
    </location>
    <ligand>
        <name>ATP</name>
        <dbReference type="ChEBI" id="CHEBI:30616"/>
    </ligand>
</feature>
<dbReference type="CDD" id="cd02022">
    <property type="entry name" value="DPCK"/>
    <property type="match status" value="1"/>
</dbReference>
<dbReference type="EMBL" id="BLLH01000010">
    <property type="protein sequence ID" value="GFH41193.1"/>
    <property type="molecule type" value="Genomic_DNA"/>
</dbReference>
<sequence length="199" mass="22629">MKTVIGITGGIASGKSAVTAFLVKNGYEVIDADAVVREMQQIGGALYELIFETFGADFFLENGELDRAKLGKLIFSDEVARQKLSQKQDKLIRSELLKRRDESKQSIVFMDIPLLFERKYTGFYETWLIYAPRNLQISRLMKRNDLSESDAILRIDSQMPIDDKRALATRIIENCDTIEILETKLMKLLSELRKAGAID</sequence>
<keyword evidence="2 4" id="KW-0418">Kinase</keyword>
<evidence type="ECO:0000256" key="4">
    <source>
        <dbReference type="HAMAP-Rule" id="MF_00376"/>
    </source>
</evidence>
<evidence type="ECO:0000256" key="5">
    <source>
        <dbReference type="NCBIfam" id="TIGR00152"/>
    </source>
</evidence>
<comment type="pathway">
    <text evidence="4">Cofactor biosynthesis; coenzyme A biosynthesis; CoA from (R)-pantothenate: step 5/5.</text>
</comment>
<reference evidence="6 7" key="1">
    <citation type="submission" date="2020-02" db="EMBL/GenBank/DDBJ databases">
        <title>Draft genome sequence of Lactococcus sp. Hs20B0-1.</title>
        <authorList>
            <person name="Noda S."/>
            <person name="Yuki M."/>
            <person name="Ohkuma M."/>
        </authorList>
    </citation>
    <scope>NUCLEOTIDE SEQUENCE [LARGE SCALE GENOMIC DNA]</scope>
    <source>
        <strain evidence="6 7">Hs20B0-1</strain>
    </source>
</reference>
<dbReference type="UniPathway" id="UPA00241">
    <property type="reaction ID" value="UER00356"/>
</dbReference>
<comment type="similarity">
    <text evidence="4">Belongs to the CoaE family.</text>
</comment>
<dbReference type="Proteomes" id="UP000475928">
    <property type="component" value="Unassembled WGS sequence"/>
</dbReference>